<dbReference type="InterPro" id="IPR012340">
    <property type="entry name" value="NA-bd_OB-fold"/>
</dbReference>
<evidence type="ECO:0000256" key="4">
    <source>
        <dbReference type="ARBA" id="ARBA00023125"/>
    </source>
</evidence>
<keyword evidence="4" id="KW-0238">DNA-binding</keyword>
<dbReference type="InterPro" id="IPR014646">
    <property type="entry name" value="Rfa2/RPA32"/>
</dbReference>
<dbReference type="GO" id="GO:0035861">
    <property type="term" value="C:site of double-strand break"/>
    <property type="evidence" value="ECO:0007669"/>
    <property type="project" value="TreeGrafter"/>
</dbReference>
<dbReference type="GO" id="GO:0006289">
    <property type="term" value="P:nucleotide-excision repair"/>
    <property type="evidence" value="ECO:0007669"/>
    <property type="project" value="TreeGrafter"/>
</dbReference>
<evidence type="ECO:0000256" key="5">
    <source>
        <dbReference type="ARBA" id="ARBA00023242"/>
    </source>
</evidence>
<evidence type="ECO:0000259" key="7">
    <source>
        <dbReference type="Pfam" id="PF08784"/>
    </source>
</evidence>
<evidence type="ECO:0000313" key="8">
    <source>
        <dbReference type="EMBL" id="OCT45371.1"/>
    </source>
</evidence>
<organism evidence="8 9">
    <name type="scientific">Cladophialophora carrionii</name>
    <dbReference type="NCBI Taxonomy" id="86049"/>
    <lineage>
        <taxon>Eukaryota</taxon>
        <taxon>Fungi</taxon>
        <taxon>Dikarya</taxon>
        <taxon>Ascomycota</taxon>
        <taxon>Pezizomycotina</taxon>
        <taxon>Eurotiomycetes</taxon>
        <taxon>Chaetothyriomycetidae</taxon>
        <taxon>Chaetothyriales</taxon>
        <taxon>Herpotrichiellaceae</taxon>
        <taxon>Cladophialophora</taxon>
    </lineage>
</organism>
<dbReference type="Gene3D" id="2.40.50.140">
    <property type="entry name" value="Nucleic acid-binding proteins"/>
    <property type="match status" value="1"/>
</dbReference>
<dbReference type="eggNOG" id="KOG3108">
    <property type="taxonomic scope" value="Eukaryota"/>
</dbReference>
<dbReference type="InterPro" id="IPR036388">
    <property type="entry name" value="WH-like_DNA-bd_sf"/>
</dbReference>
<feature type="compositionally biased region" description="Gly residues" evidence="6">
    <location>
        <begin position="222"/>
        <end position="231"/>
    </location>
</feature>
<dbReference type="PIRSF" id="PIRSF036949">
    <property type="entry name" value="RPA32"/>
    <property type="match status" value="1"/>
</dbReference>
<dbReference type="GO" id="GO:0003697">
    <property type="term" value="F:single-stranded DNA binding"/>
    <property type="evidence" value="ECO:0007669"/>
    <property type="project" value="TreeGrafter"/>
</dbReference>
<dbReference type="GO" id="GO:0000724">
    <property type="term" value="P:double-strand break repair via homologous recombination"/>
    <property type="evidence" value="ECO:0007669"/>
    <property type="project" value="TreeGrafter"/>
</dbReference>
<dbReference type="AlphaFoldDB" id="A0A1C1CA83"/>
<protein>
    <submittedName>
        <fullName evidence="8">Replication factor A protein 2</fullName>
    </submittedName>
</protein>
<evidence type="ECO:0000256" key="2">
    <source>
        <dbReference type="ARBA" id="ARBA00007815"/>
    </source>
</evidence>
<dbReference type="SUPFAM" id="SSF46785">
    <property type="entry name" value="Winged helix' DNA-binding domain"/>
    <property type="match status" value="1"/>
</dbReference>
<feature type="region of interest" description="Disordered" evidence="6">
    <location>
        <begin position="205"/>
        <end position="234"/>
    </location>
</feature>
<evidence type="ECO:0000256" key="3">
    <source>
        <dbReference type="ARBA" id="ARBA00022705"/>
    </source>
</evidence>
<evidence type="ECO:0000313" key="9">
    <source>
        <dbReference type="Proteomes" id="UP000094526"/>
    </source>
</evidence>
<feature type="domain" description="Replication protein A C-terminal" evidence="7">
    <location>
        <begin position="193"/>
        <end position="298"/>
    </location>
</feature>
<comment type="similarity">
    <text evidence="2">Belongs to the replication factor A protein 2 family.</text>
</comment>
<dbReference type="VEuPathDB" id="FungiDB:G647_08003"/>
<sequence length="305" mass="32616">MSMYFSSREKQYPLTMIDYGYENNQYTTSYGAAGGADGGGFVAGEPQSSPAQGRGGYGKETIRPMTIKQILDAQQPHPDADFKSDGGAFNQVTFVGQIRSISTQPTNITYKIDDGTGLIEAKQWIDVNSADSEASKMDLDNSNKPKLVEDGYCRVWGRLKAFNNKRHVGAHIIRPITDYNEIHYHLLEATAVHLFFTRGPPSSLDGNAQANGNGNSNHAAGGTDGGGGAGGATADAHLSHISPLGRRILATLKNTPQSNEGLHVQMIASHMGVSTNDVYKGAEELVAAGVIFTTVDDHTWAVLDG</sequence>
<reference evidence="9" key="1">
    <citation type="submission" date="2015-07" db="EMBL/GenBank/DDBJ databases">
        <authorList>
            <person name="Teixeira M.M."/>
            <person name="Souza R.C."/>
            <person name="Almeida L.G."/>
            <person name="Vicente V.A."/>
            <person name="de Hoog S."/>
            <person name="Bocca A.L."/>
            <person name="de Almeida S.R."/>
            <person name="Vasconcelos A.T."/>
            <person name="Felipe M.S."/>
        </authorList>
    </citation>
    <scope>NUCLEOTIDE SEQUENCE [LARGE SCALE GENOMIC DNA]</scope>
    <source>
        <strain evidence="9">KSF</strain>
    </source>
</reference>
<evidence type="ECO:0000256" key="6">
    <source>
        <dbReference type="SAM" id="MobiDB-lite"/>
    </source>
</evidence>
<comment type="caution">
    <text evidence="8">The sequence shown here is derived from an EMBL/GenBank/DDBJ whole genome shotgun (WGS) entry which is preliminary data.</text>
</comment>
<dbReference type="OrthoDB" id="25571at2759"/>
<dbReference type="InterPro" id="IPR040260">
    <property type="entry name" value="RFA2-like"/>
</dbReference>
<keyword evidence="9" id="KW-1185">Reference proteome</keyword>
<dbReference type="PANTHER" id="PTHR13989:SF16">
    <property type="entry name" value="REPLICATION PROTEIN A2"/>
    <property type="match status" value="1"/>
</dbReference>
<dbReference type="CDD" id="cd04478">
    <property type="entry name" value="RPA2_DBD_D"/>
    <property type="match status" value="1"/>
</dbReference>
<name>A0A1C1CA83_9EURO</name>
<comment type="subcellular location">
    <subcellularLocation>
        <location evidence="1">Nucleus</location>
    </subcellularLocation>
</comment>
<dbReference type="PANTHER" id="PTHR13989">
    <property type="entry name" value="REPLICATION PROTEIN A-RELATED"/>
    <property type="match status" value="1"/>
</dbReference>
<dbReference type="GO" id="GO:0006260">
    <property type="term" value="P:DNA replication"/>
    <property type="evidence" value="ECO:0007669"/>
    <property type="project" value="UniProtKB-KW"/>
</dbReference>
<accession>A0A1C1CA83</accession>
<dbReference type="Gene3D" id="1.10.10.10">
    <property type="entry name" value="Winged helix-like DNA-binding domain superfamily/Winged helix DNA-binding domain"/>
    <property type="match status" value="1"/>
</dbReference>
<keyword evidence="5" id="KW-0539">Nucleus</keyword>
<dbReference type="VEuPathDB" id="FungiDB:CLCR_06022"/>
<dbReference type="Pfam" id="PF08784">
    <property type="entry name" value="RPA_C"/>
    <property type="match status" value="1"/>
</dbReference>
<gene>
    <name evidence="8" type="primary">ssb2</name>
    <name evidence="8" type="ORF">CLCR_06022</name>
</gene>
<dbReference type="SUPFAM" id="SSF50249">
    <property type="entry name" value="Nucleic acid-binding proteins"/>
    <property type="match status" value="1"/>
</dbReference>
<feature type="compositionally biased region" description="Low complexity" evidence="6">
    <location>
        <begin position="206"/>
        <end position="221"/>
    </location>
</feature>
<dbReference type="Proteomes" id="UP000094526">
    <property type="component" value="Unassembled WGS sequence"/>
</dbReference>
<dbReference type="GO" id="GO:0005662">
    <property type="term" value="C:DNA replication factor A complex"/>
    <property type="evidence" value="ECO:0007669"/>
    <property type="project" value="TreeGrafter"/>
</dbReference>
<dbReference type="EMBL" id="LGRB01000020">
    <property type="protein sequence ID" value="OCT45371.1"/>
    <property type="molecule type" value="Genomic_DNA"/>
</dbReference>
<keyword evidence="3" id="KW-0235">DNA replication</keyword>
<dbReference type="InterPro" id="IPR036390">
    <property type="entry name" value="WH_DNA-bd_sf"/>
</dbReference>
<dbReference type="STRING" id="86049.A0A1C1CA83"/>
<dbReference type="GO" id="GO:0000781">
    <property type="term" value="C:chromosome, telomeric region"/>
    <property type="evidence" value="ECO:0007669"/>
    <property type="project" value="TreeGrafter"/>
</dbReference>
<dbReference type="InterPro" id="IPR014892">
    <property type="entry name" value="RPA_C"/>
</dbReference>
<proteinExistence type="inferred from homology"/>
<evidence type="ECO:0000256" key="1">
    <source>
        <dbReference type="ARBA" id="ARBA00004123"/>
    </source>
</evidence>